<dbReference type="NCBIfam" id="TIGR01047">
    <property type="entry name" value="nspC"/>
    <property type="match status" value="1"/>
</dbReference>
<evidence type="ECO:0000256" key="6">
    <source>
        <dbReference type="PIRSR" id="PIRSR038941-1"/>
    </source>
</evidence>
<accession>A0A0G1VG10</accession>
<feature type="domain" description="Orn/DAP/Arg decarboxylase 2 C-terminal" evidence="7">
    <location>
        <begin position="178"/>
        <end position="346"/>
    </location>
</feature>
<dbReference type="InterPro" id="IPR009006">
    <property type="entry name" value="Ala_racemase/Decarboxylase_C"/>
</dbReference>
<evidence type="ECO:0000256" key="2">
    <source>
        <dbReference type="ARBA" id="ARBA00022793"/>
    </source>
</evidence>
<dbReference type="PIRSF" id="PIRSF038941">
    <property type="entry name" value="NspC"/>
    <property type="match status" value="1"/>
</dbReference>
<comment type="cofactor">
    <cofactor evidence="1">
        <name>pyridoxal 5'-phosphate</name>
        <dbReference type="ChEBI" id="CHEBI:597326"/>
    </cofactor>
</comment>
<protein>
    <submittedName>
        <fullName evidence="8">Carboxynorspermidine decarboxylase</fullName>
    </submittedName>
</protein>
<dbReference type="PANTHER" id="PTHR43727:SF1">
    <property type="entry name" value="CARBOXYNORSPERMIDINE_CARBOXYSPERMIDINE DECARBOXYLASE"/>
    <property type="match status" value="1"/>
</dbReference>
<evidence type="ECO:0000256" key="1">
    <source>
        <dbReference type="ARBA" id="ARBA00001933"/>
    </source>
</evidence>
<evidence type="ECO:0000256" key="3">
    <source>
        <dbReference type="ARBA" id="ARBA00022898"/>
    </source>
</evidence>
<sequence>MFFKQSIWDFVKERATELSTPYYLLDEERLLRNMEKIAYVKDKSGAKSVLALKCFSSWTVFPLMSKYMDGTTSSSLFEAMLGYEKFGLPGQGKETHAYSVAFSEEEVREVRKFATKIIFNSVSQLKRFHDIAKGIPVGLRINPGVSYSHFALADPARKFSRLGSVSMAEIEEISDSLSGVMFHCNCENDDLGALSKILNTISEKYGELLRKLDWVTLGGGIYFTKEGYPLDSFCEILKEFSEKHDTQVYLEPGESAITRAGFLVTKVLDIVHNEIDIAIVDAAANVHMPDLVAYQEDAKIDLPGGGSKTEHKYQIAGRTCLAGDIFGTYTFPGTLNPGDLIPIADAAGYTIVQKTWFNGVPMPSIVVKRLDGKVEVVRTFTYEEYLNNLS</sequence>
<dbReference type="CDD" id="cd06829">
    <property type="entry name" value="PLPDE_III_CANSDC"/>
    <property type="match status" value="1"/>
</dbReference>
<dbReference type="GO" id="GO:0009089">
    <property type="term" value="P:lysine biosynthetic process via diaminopimelate"/>
    <property type="evidence" value="ECO:0007669"/>
    <property type="project" value="TreeGrafter"/>
</dbReference>
<keyword evidence="3" id="KW-0663">Pyridoxal phosphate</keyword>
<dbReference type="PATRIC" id="fig|1618675.3.peg.667"/>
<keyword evidence="5" id="KW-0456">Lyase</keyword>
<evidence type="ECO:0000259" key="7">
    <source>
        <dbReference type="Pfam" id="PF00278"/>
    </source>
</evidence>
<dbReference type="InterPro" id="IPR029066">
    <property type="entry name" value="PLP-binding_barrel"/>
</dbReference>
<dbReference type="Gene3D" id="3.20.20.10">
    <property type="entry name" value="Alanine racemase"/>
    <property type="match status" value="1"/>
</dbReference>
<keyword evidence="4" id="KW-0745">Spermidine biosynthesis</keyword>
<gene>
    <name evidence="8" type="ORF">UY39_C0059G0001</name>
</gene>
<dbReference type="Proteomes" id="UP000034589">
    <property type="component" value="Unassembled WGS sequence"/>
</dbReference>
<evidence type="ECO:0000256" key="5">
    <source>
        <dbReference type="ARBA" id="ARBA00023239"/>
    </source>
</evidence>
<dbReference type="InterPro" id="IPR022643">
    <property type="entry name" value="De-COase2_C"/>
</dbReference>
<feature type="binding site" evidence="6">
    <location>
        <position position="290"/>
    </location>
    <ligand>
        <name>substrate</name>
    </ligand>
</feature>
<evidence type="ECO:0000313" key="9">
    <source>
        <dbReference type="Proteomes" id="UP000034589"/>
    </source>
</evidence>
<dbReference type="Pfam" id="PF00278">
    <property type="entry name" value="Orn_DAP_Arg_deC"/>
    <property type="match status" value="1"/>
</dbReference>
<dbReference type="SUPFAM" id="SSF51419">
    <property type="entry name" value="PLP-binding barrel"/>
    <property type="match status" value="1"/>
</dbReference>
<dbReference type="InterPro" id="IPR005730">
    <property type="entry name" value="Nsp_de-COase"/>
</dbReference>
<keyword evidence="2" id="KW-0210">Decarboxylase</keyword>
<dbReference type="EMBL" id="LCPV01000059">
    <property type="protein sequence ID" value="KKW05493.1"/>
    <property type="molecule type" value="Genomic_DNA"/>
</dbReference>
<dbReference type="GO" id="GO:0008836">
    <property type="term" value="F:diaminopimelate decarboxylase activity"/>
    <property type="evidence" value="ECO:0007669"/>
    <property type="project" value="TreeGrafter"/>
</dbReference>
<dbReference type="SUPFAM" id="SSF50621">
    <property type="entry name" value="Alanine racemase C-terminal domain-like"/>
    <property type="match status" value="1"/>
</dbReference>
<proteinExistence type="predicted"/>
<dbReference type="GO" id="GO:0008295">
    <property type="term" value="P:spermidine biosynthetic process"/>
    <property type="evidence" value="ECO:0007669"/>
    <property type="project" value="UniProtKB-KW"/>
</dbReference>
<dbReference type="GO" id="GO:0045312">
    <property type="term" value="P:nor-spermidine biosynthetic process"/>
    <property type="evidence" value="ECO:0007669"/>
    <property type="project" value="InterPro"/>
</dbReference>
<evidence type="ECO:0000256" key="4">
    <source>
        <dbReference type="ARBA" id="ARBA00023066"/>
    </source>
</evidence>
<feature type="binding site" evidence="6">
    <location>
        <position position="254"/>
    </location>
    <ligand>
        <name>substrate</name>
    </ligand>
</feature>
<dbReference type="Gene3D" id="2.40.37.10">
    <property type="entry name" value="Lyase, Ornithine Decarboxylase, Chain A, domain 1"/>
    <property type="match status" value="1"/>
</dbReference>
<name>A0A0G1VG10_9BACT</name>
<organism evidence="8 9">
    <name type="scientific">Candidatus Kaiserbacteria bacterium GW2011_GWC2_49_12</name>
    <dbReference type="NCBI Taxonomy" id="1618675"/>
    <lineage>
        <taxon>Bacteria</taxon>
        <taxon>Candidatus Kaiseribacteriota</taxon>
    </lineage>
</organism>
<reference evidence="8 9" key="1">
    <citation type="journal article" date="2015" name="Nature">
        <title>rRNA introns, odd ribosomes, and small enigmatic genomes across a large radiation of phyla.</title>
        <authorList>
            <person name="Brown C.T."/>
            <person name="Hug L.A."/>
            <person name="Thomas B.C."/>
            <person name="Sharon I."/>
            <person name="Castelle C.J."/>
            <person name="Singh A."/>
            <person name="Wilkins M.J."/>
            <person name="Williams K.H."/>
            <person name="Banfield J.F."/>
        </authorList>
    </citation>
    <scope>NUCLEOTIDE SEQUENCE [LARGE SCALE GENOMIC DNA]</scope>
</reference>
<comment type="caution">
    <text evidence="8">The sequence shown here is derived from an EMBL/GenBank/DDBJ whole genome shotgun (WGS) entry which is preliminary data.</text>
</comment>
<evidence type="ECO:0000313" key="8">
    <source>
        <dbReference type="EMBL" id="KKW05493.1"/>
    </source>
</evidence>
<dbReference type="PANTHER" id="PTHR43727">
    <property type="entry name" value="DIAMINOPIMELATE DECARBOXYLASE"/>
    <property type="match status" value="1"/>
</dbReference>
<dbReference type="AlphaFoldDB" id="A0A0G1VG10"/>